<dbReference type="SMART" id="SM00644">
    <property type="entry name" value="Ami_2"/>
    <property type="match status" value="1"/>
</dbReference>
<dbReference type="GO" id="GO:0009253">
    <property type="term" value="P:peptidoglycan catabolic process"/>
    <property type="evidence" value="ECO:0007669"/>
    <property type="project" value="InterPro"/>
</dbReference>
<evidence type="ECO:0000256" key="2">
    <source>
        <dbReference type="ARBA" id="ARBA00022859"/>
    </source>
</evidence>
<dbReference type="InParanoid" id="A0A669ECS3"/>
<comment type="similarity">
    <text evidence="1">Belongs to the N-acetylmuramoyl-L-alanine amidase 2 family.</text>
</comment>
<dbReference type="GeneTree" id="ENSGT00940000158718"/>
<dbReference type="GO" id="GO:0002376">
    <property type="term" value="P:immune system process"/>
    <property type="evidence" value="ECO:0007669"/>
    <property type="project" value="UniProtKB-KW"/>
</dbReference>
<dbReference type="FunCoup" id="A0A669ECS3">
    <property type="interactions" value="900"/>
</dbReference>
<feature type="domain" description="N-acetylmuramoyl-L-alanine amidase" evidence="4">
    <location>
        <begin position="316"/>
        <end position="455"/>
    </location>
</feature>
<evidence type="ECO:0000313" key="7">
    <source>
        <dbReference type="Proteomes" id="UP000005207"/>
    </source>
</evidence>
<dbReference type="GO" id="GO:0008270">
    <property type="term" value="F:zinc ion binding"/>
    <property type="evidence" value="ECO:0007669"/>
    <property type="project" value="InterPro"/>
</dbReference>
<keyword evidence="3" id="KW-0732">Signal</keyword>
<dbReference type="SUPFAM" id="SSF55846">
    <property type="entry name" value="N-acetylmuramoyl-L-alanine amidase-like"/>
    <property type="match status" value="1"/>
</dbReference>
<feature type="domain" description="Peptidoglycan recognition protein family" evidence="5">
    <location>
        <begin position="303"/>
        <end position="449"/>
    </location>
</feature>
<dbReference type="GO" id="GO:0008745">
    <property type="term" value="F:N-acetylmuramoyl-L-alanine amidase activity"/>
    <property type="evidence" value="ECO:0007669"/>
    <property type="project" value="Ensembl"/>
</dbReference>
<reference evidence="6" key="3">
    <citation type="submission" date="2025-09" db="UniProtKB">
        <authorList>
            <consortium name="Ensembl"/>
        </authorList>
    </citation>
    <scope>IDENTIFICATION</scope>
</reference>
<name>A0A669ECS3_ORENI</name>
<keyword evidence="7" id="KW-1185">Reference proteome</keyword>
<dbReference type="Ensembl" id="ENSONIT00000069745.1">
    <property type="protein sequence ID" value="ENSONIP00000069344.1"/>
    <property type="gene ID" value="ENSONIG00000008092.2"/>
</dbReference>
<keyword evidence="2" id="KW-0391">Immunity</keyword>
<evidence type="ECO:0000256" key="1">
    <source>
        <dbReference type="ARBA" id="ARBA00007553"/>
    </source>
</evidence>
<dbReference type="GO" id="GO:0042742">
    <property type="term" value="P:defense response to bacterium"/>
    <property type="evidence" value="ECO:0007669"/>
    <property type="project" value="Ensembl"/>
</dbReference>
<organism evidence="6 7">
    <name type="scientific">Oreochromis niloticus</name>
    <name type="common">Nile tilapia</name>
    <name type="synonym">Tilapia nilotica</name>
    <dbReference type="NCBI Taxonomy" id="8128"/>
    <lineage>
        <taxon>Eukaryota</taxon>
        <taxon>Metazoa</taxon>
        <taxon>Chordata</taxon>
        <taxon>Craniata</taxon>
        <taxon>Vertebrata</taxon>
        <taxon>Euteleostomi</taxon>
        <taxon>Actinopterygii</taxon>
        <taxon>Neopterygii</taxon>
        <taxon>Teleostei</taxon>
        <taxon>Neoteleostei</taxon>
        <taxon>Acanthomorphata</taxon>
        <taxon>Ovalentaria</taxon>
        <taxon>Cichlomorphae</taxon>
        <taxon>Cichliformes</taxon>
        <taxon>Cichlidae</taxon>
        <taxon>African cichlids</taxon>
        <taxon>Pseudocrenilabrinae</taxon>
        <taxon>Oreochromini</taxon>
        <taxon>Oreochromis</taxon>
    </lineage>
</organism>
<dbReference type="InterPro" id="IPR036505">
    <property type="entry name" value="Amidase/PGRP_sf"/>
</dbReference>
<dbReference type="InterPro" id="IPR002502">
    <property type="entry name" value="Amidase_domain"/>
</dbReference>
<dbReference type="PANTHER" id="PTHR11022:SF69">
    <property type="entry name" value="PEPTIDOGLYCAN RECOGNITION PROTEIN 6"/>
    <property type="match status" value="1"/>
</dbReference>
<dbReference type="AlphaFoldDB" id="A0A669ECS3"/>
<reference evidence="6" key="2">
    <citation type="submission" date="2025-08" db="UniProtKB">
        <authorList>
            <consortium name="Ensembl"/>
        </authorList>
    </citation>
    <scope>IDENTIFICATION</scope>
</reference>
<dbReference type="OMA" id="MDCPPII"/>
<feature type="chain" id="PRO_5025510344" evidence="3">
    <location>
        <begin position="26"/>
        <end position="495"/>
    </location>
</feature>
<dbReference type="FunFam" id="3.40.80.10:FF:000001">
    <property type="entry name" value="Peptidoglycan recognition protein 1"/>
    <property type="match status" value="1"/>
</dbReference>
<accession>A0A669ECS3</accession>
<dbReference type="InterPro" id="IPR015510">
    <property type="entry name" value="PGRP"/>
</dbReference>
<dbReference type="Gene3D" id="3.40.80.10">
    <property type="entry name" value="Peptidoglycan recognition protein-like"/>
    <property type="match status" value="1"/>
</dbReference>
<evidence type="ECO:0000256" key="3">
    <source>
        <dbReference type="SAM" id="SignalP"/>
    </source>
</evidence>
<proteinExistence type="inferred from homology"/>
<reference evidence="7" key="1">
    <citation type="submission" date="2012-01" db="EMBL/GenBank/DDBJ databases">
        <title>The Genome Sequence of Oreochromis niloticus (Nile Tilapia).</title>
        <authorList>
            <consortium name="Broad Institute Genome Assembly Team"/>
            <consortium name="Broad Institute Sequencing Platform"/>
            <person name="Di Palma F."/>
            <person name="Johnson J."/>
            <person name="Lander E.S."/>
            <person name="Lindblad-Toh K."/>
        </authorList>
    </citation>
    <scope>NUCLEOTIDE SEQUENCE [LARGE SCALE GENOMIC DNA]</scope>
</reference>
<dbReference type="Proteomes" id="UP000005207">
    <property type="component" value="Linkage group LG4"/>
</dbReference>
<evidence type="ECO:0000313" key="6">
    <source>
        <dbReference type="Ensembl" id="ENSONIP00000069344.1"/>
    </source>
</evidence>
<dbReference type="Pfam" id="PF01510">
    <property type="entry name" value="Amidase_2"/>
    <property type="match status" value="1"/>
</dbReference>
<dbReference type="PANTHER" id="PTHR11022">
    <property type="entry name" value="PEPTIDOGLYCAN RECOGNITION PROTEIN"/>
    <property type="match status" value="1"/>
</dbReference>
<dbReference type="CDD" id="cd06583">
    <property type="entry name" value="PGRP"/>
    <property type="match status" value="1"/>
</dbReference>
<feature type="signal peptide" evidence="3">
    <location>
        <begin position="1"/>
        <end position="25"/>
    </location>
</feature>
<protein>
    <submittedName>
        <fullName evidence="6">Peptidoglycan recognition protein 6</fullName>
    </submittedName>
</protein>
<evidence type="ECO:0000259" key="5">
    <source>
        <dbReference type="SMART" id="SM00701"/>
    </source>
</evidence>
<dbReference type="SMART" id="SM00701">
    <property type="entry name" value="PGRP"/>
    <property type="match status" value="1"/>
</dbReference>
<sequence>TFEVQICWKLSLVFLVLLVSTCVEASFSYRMEDFISAVKQVEDEDPGSEPLAVLKRLRRAAEVNDPFIQYFLFSDLSGVPELAANLSDYIRKAVHHRVTEDAKEEGVVLTPDGTTVALRPLLLGIEAGLLAKTRGRVRGLYQLALARDLGLSLRQSPTVTRRLGPDGCWDNLSSPQVFTLSDSPSLLTTAQVNGGMDGVVLGLEVSDKSRRPLKLSNLLTEYYCHQLEGKGLDTAPRLISRRRRENFKRLGVPLLLTRQVVKSVQLQQSLTGQSNMERKEKKELMREVKEGMKEFVHMYMDCPPIVTRCMWGAKPYIGTPTNLALPLSFMFIHHTSTPSQPCLTFEQCSADMRSMQRFHQEDRGWDDIGYSFVAGSDGNIYEGRGWYWQGAHTLGYNSVGYGVSFIGDYSSVLPSQHAMELVRDQLASCAVGGGRLIPTFTLMGHRQVVNTACPGDALYSEIKTWKHFGVCRNFEVCVCVCVVFFTTICQLTENV</sequence>
<gene>
    <name evidence="6" type="primary">PGLYRP2</name>
    <name evidence="6" type="synonym">pglyrp6</name>
</gene>
<evidence type="ECO:0000259" key="4">
    <source>
        <dbReference type="SMART" id="SM00644"/>
    </source>
</evidence>
<dbReference type="InterPro" id="IPR006619">
    <property type="entry name" value="PGRP_domain_met/bac"/>
</dbReference>